<gene>
    <name evidence="9" type="primary">aruS</name>
    <name evidence="9" type="ORF">CCOS865_00917</name>
</gene>
<dbReference type="PROSITE" id="PS50110">
    <property type="entry name" value="RESPONSE_REGULATORY"/>
    <property type="match status" value="1"/>
</dbReference>
<dbReference type="Gene3D" id="3.30.565.10">
    <property type="entry name" value="Histidine kinase-like ATPase, C-terminal domain"/>
    <property type="match status" value="1"/>
</dbReference>
<evidence type="ECO:0000256" key="6">
    <source>
        <dbReference type="SAM" id="Phobius"/>
    </source>
</evidence>
<feature type="transmembrane region" description="Helical" evidence="6">
    <location>
        <begin position="30"/>
        <end position="47"/>
    </location>
</feature>
<dbReference type="PROSITE" id="PS50109">
    <property type="entry name" value="HIS_KIN"/>
    <property type="match status" value="1"/>
</dbReference>
<evidence type="ECO:0000259" key="8">
    <source>
        <dbReference type="PROSITE" id="PS50110"/>
    </source>
</evidence>
<comment type="catalytic activity">
    <reaction evidence="1">
        <text>ATP + protein L-histidine = ADP + protein N-phospho-L-histidine.</text>
        <dbReference type="EC" id="2.7.13.3"/>
    </reaction>
</comment>
<dbReference type="SMART" id="SM00448">
    <property type="entry name" value="REC"/>
    <property type="match status" value="1"/>
</dbReference>
<dbReference type="CDD" id="cd00082">
    <property type="entry name" value="HisKA"/>
    <property type="match status" value="1"/>
</dbReference>
<keyword evidence="10" id="KW-1185">Reference proteome</keyword>
<keyword evidence="3 5" id="KW-0597">Phosphoprotein</keyword>
<keyword evidence="9" id="KW-0418">Kinase</keyword>
<dbReference type="SUPFAM" id="SSF52172">
    <property type="entry name" value="CheY-like"/>
    <property type="match status" value="1"/>
</dbReference>
<evidence type="ECO:0000259" key="7">
    <source>
        <dbReference type="PROSITE" id="PS50109"/>
    </source>
</evidence>
<dbReference type="Pfam" id="PF00072">
    <property type="entry name" value="Response_reg"/>
    <property type="match status" value="1"/>
</dbReference>
<accession>A0A383RQQ0</accession>
<feature type="transmembrane region" description="Helical" evidence="6">
    <location>
        <begin position="165"/>
        <end position="185"/>
    </location>
</feature>
<keyword evidence="4" id="KW-0902">Two-component regulatory system</keyword>
<evidence type="ECO:0000313" key="9">
    <source>
        <dbReference type="EMBL" id="SYX88678.1"/>
    </source>
</evidence>
<evidence type="ECO:0000256" key="2">
    <source>
        <dbReference type="ARBA" id="ARBA00012438"/>
    </source>
</evidence>
<feature type="transmembrane region" description="Helical" evidence="6">
    <location>
        <begin position="53"/>
        <end position="75"/>
    </location>
</feature>
<dbReference type="AlphaFoldDB" id="A0A383RQQ0"/>
<dbReference type="InterPro" id="IPR036890">
    <property type="entry name" value="HATPase_C_sf"/>
</dbReference>
<dbReference type="InterPro" id="IPR003661">
    <property type="entry name" value="HisK_dim/P_dom"/>
</dbReference>
<dbReference type="EC" id="2.7.13.3" evidence="2"/>
<name>A0A383RQQ0_9PSED</name>
<dbReference type="Pfam" id="PF00512">
    <property type="entry name" value="HisKA"/>
    <property type="match status" value="1"/>
</dbReference>
<proteinExistence type="predicted"/>
<dbReference type="SMART" id="SM00388">
    <property type="entry name" value="HisKA"/>
    <property type="match status" value="1"/>
</dbReference>
<organism evidence="9 10">
    <name type="scientific">Pseudomonas reidholzensis</name>
    <dbReference type="NCBI Taxonomy" id="1785162"/>
    <lineage>
        <taxon>Bacteria</taxon>
        <taxon>Pseudomonadati</taxon>
        <taxon>Pseudomonadota</taxon>
        <taxon>Gammaproteobacteria</taxon>
        <taxon>Pseudomonadales</taxon>
        <taxon>Pseudomonadaceae</taxon>
        <taxon>Pseudomonas</taxon>
    </lineage>
</organism>
<dbReference type="InterPro" id="IPR036097">
    <property type="entry name" value="HisK_dim/P_sf"/>
</dbReference>
<dbReference type="InterPro" id="IPR005467">
    <property type="entry name" value="His_kinase_dom"/>
</dbReference>
<dbReference type="SUPFAM" id="SSF55874">
    <property type="entry name" value="ATPase domain of HSP90 chaperone/DNA topoisomerase II/histidine kinase"/>
    <property type="match status" value="1"/>
</dbReference>
<dbReference type="PANTHER" id="PTHR45339:SF1">
    <property type="entry name" value="HYBRID SIGNAL TRANSDUCTION HISTIDINE KINASE J"/>
    <property type="match status" value="1"/>
</dbReference>
<keyword evidence="6" id="KW-1133">Transmembrane helix</keyword>
<evidence type="ECO:0000256" key="3">
    <source>
        <dbReference type="ARBA" id="ARBA00022553"/>
    </source>
</evidence>
<protein>
    <recommendedName>
        <fullName evidence="2">histidine kinase</fullName>
        <ecNumber evidence="2">2.7.13.3</ecNumber>
    </recommendedName>
</protein>
<feature type="domain" description="Response regulatory" evidence="8">
    <location>
        <begin position="472"/>
        <end position="587"/>
    </location>
</feature>
<dbReference type="Gene3D" id="3.40.50.2300">
    <property type="match status" value="1"/>
</dbReference>
<evidence type="ECO:0000256" key="1">
    <source>
        <dbReference type="ARBA" id="ARBA00000085"/>
    </source>
</evidence>
<dbReference type="SUPFAM" id="SSF47384">
    <property type="entry name" value="Homodimeric domain of signal transducing histidine kinase"/>
    <property type="match status" value="1"/>
</dbReference>
<dbReference type="Gene3D" id="1.10.287.130">
    <property type="match status" value="1"/>
</dbReference>
<evidence type="ECO:0000313" key="10">
    <source>
        <dbReference type="Proteomes" id="UP000263595"/>
    </source>
</evidence>
<reference evidence="10" key="1">
    <citation type="submission" date="2018-08" db="EMBL/GenBank/DDBJ databases">
        <authorList>
            <person name="Blom J."/>
        </authorList>
    </citation>
    <scope>NUCLEOTIDE SEQUENCE [LARGE SCALE GENOMIC DNA]</scope>
    <source>
        <strain evidence="10">CCOS 865</strain>
    </source>
</reference>
<dbReference type="FunFam" id="3.30.565.10:FF:000049">
    <property type="entry name" value="Two-component sensor histidine kinase"/>
    <property type="match status" value="1"/>
</dbReference>
<dbReference type="Proteomes" id="UP000263595">
    <property type="component" value="Unassembled WGS sequence"/>
</dbReference>
<dbReference type="SMART" id="SM00387">
    <property type="entry name" value="HATPase_c"/>
    <property type="match status" value="1"/>
</dbReference>
<dbReference type="Pfam" id="PF02518">
    <property type="entry name" value="HATPase_c"/>
    <property type="match status" value="1"/>
</dbReference>
<dbReference type="CDD" id="cd00156">
    <property type="entry name" value="REC"/>
    <property type="match status" value="1"/>
</dbReference>
<keyword evidence="9" id="KW-0808">Transferase</keyword>
<dbReference type="GO" id="GO:0000155">
    <property type="term" value="F:phosphorelay sensor kinase activity"/>
    <property type="evidence" value="ECO:0007669"/>
    <property type="project" value="InterPro"/>
</dbReference>
<dbReference type="InterPro" id="IPR004358">
    <property type="entry name" value="Sig_transdc_His_kin-like_C"/>
</dbReference>
<evidence type="ECO:0000256" key="5">
    <source>
        <dbReference type="PROSITE-ProRule" id="PRU00169"/>
    </source>
</evidence>
<sequence>MNDGLTTHGLDEDIRVEQVRLVFTNMKNSLYLGIALALVLLAALYSAHNPLPLLTWFSLVALGRVTCVSYAMLALRRGVSATNAPRLIRAMCVIKAFEGFAWGSLTWIVMGQGSLSEQLLTMAALAGVSGNAVSLLAPVFPLYASMQLVQLGVINSKLWLEGSSYSVLAVGCTLYVIGQIGQALMVQRESRESIGLRFENRDLLKRLQVESSRTEQALIEAEQANLAKSRFLAAASHDLRQPVHAQELFLEVLARSQLSQAQHKVLSSARAASQASAQMLNTLLDFSRIEAGVIEPQRRVFQLQPLLCALENELGSQADAKHIVYRSRETHLAVESDPSLLELILRNLISNAIRYTHQGGLLVACRKRGQSVSIEVFDTGIGIEPAQQTDVFREFQQLGNPERDRLKGLGLGLAISQGLAQSLGHALGLQSRPGRGSVFRIQVPCATGLLSSDAFVAASPATLHTGRLRGLHVLVIEDDASVRQGMLQLLEGWGCVCRGGEDIDDALRLVTDWPVELLISDYRLREHQTGGLVVQRVREAINAQVPALIITGDTAPERLREARDIDVPLLHKPVSPLQLYRVLSDMVGTPAGH</sequence>
<dbReference type="EMBL" id="UNOZ01000004">
    <property type="protein sequence ID" value="SYX88678.1"/>
    <property type="molecule type" value="Genomic_DNA"/>
</dbReference>
<dbReference type="InterPro" id="IPR011006">
    <property type="entry name" value="CheY-like_superfamily"/>
</dbReference>
<dbReference type="InterPro" id="IPR001789">
    <property type="entry name" value="Sig_transdc_resp-reg_receiver"/>
</dbReference>
<feature type="transmembrane region" description="Helical" evidence="6">
    <location>
        <begin position="87"/>
        <end position="110"/>
    </location>
</feature>
<keyword evidence="6" id="KW-0812">Transmembrane</keyword>
<evidence type="ECO:0000256" key="4">
    <source>
        <dbReference type="ARBA" id="ARBA00023012"/>
    </source>
</evidence>
<dbReference type="PRINTS" id="PR00344">
    <property type="entry name" value="BCTRLSENSOR"/>
</dbReference>
<feature type="transmembrane region" description="Helical" evidence="6">
    <location>
        <begin position="122"/>
        <end position="144"/>
    </location>
</feature>
<dbReference type="InterPro" id="IPR003594">
    <property type="entry name" value="HATPase_dom"/>
</dbReference>
<feature type="domain" description="Histidine kinase" evidence="7">
    <location>
        <begin position="234"/>
        <end position="447"/>
    </location>
</feature>
<feature type="modified residue" description="4-aspartylphosphate" evidence="5">
    <location>
        <position position="521"/>
    </location>
</feature>
<dbReference type="PANTHER" id="PTHR45339">
    <property type="entry name" value="HYBRID SIGNAL TRANSDUCTION HISTIDINE KINASE J"/>
    <property type="match status" value="1"/>
</dbReference>
<keyword evidence="6" id="KW-0472">Membrane</keyword>